<dbReference type="EMBL" id="QJKJ01014319">
    <property type="protein sequence ID" value="RDX64573.1"/>
    <property type="molecule type" value="Genomic_DNA"/>
</dbReference>
<name>A0A371EEV3_MUCPR</name>
<protein>
    <submittedName>
        <fullName evidence="3">Lysine-specific histone demethylase 1-like 2</fullName>
    </submittedName>
</protein>
<dbReference type="AlphaFoldDB" id="A0A371EEV3"/>
<evidence type="ECO:0000313" key="3">
    <source>
        <dbReference type="EMBL" id="RDX64573.1"/>
    </source>
</evidence>
<dbReference type="OrthoDB" id="1393416at2759"/>
<evidence type="ECO:0000256" key="1">
    <source>
        <dbReference type="ARBA" id="ARBA00005995"/>
    </source>
</evidence>
<dbReference type="Proteomes" id="UP000257109">
    <property type="component" value="Unassembled WGS sequence"/>
</dbReference>
<dbReference type="InterPro" id="IPR002937">
    <property type="entry name" value="Amino_oxidase"/>
</dbReference>
<dbReference type="InterPro" id="IPR036188">
    <property type="entry name" value="FAD/NAD-bd_sf"/>
</dbReference>
<dbReference type="SUPFAM" id="SSF54373">
    <property type="entry name" value="FAD-linked reductases, C-terminal domain"/>
    <property type="match status" value="1"/>
</dbReference>
<dbReference type="Gene3D" id="3.90.660.10">
    <property type="match status" value="1"/>
</dbReference>
<reference evidence="3" key="1">
    <citation type="submission" date="2018-05" db="EMBL/GenBank/DDBJ databases">
        <title>Draft genome of Mucuna pruriens seed.</title>
        <authorList>
            <person name="Nnadi N.E."/>
            <person name="Vos R."/>
            <person name="Hasami M.H."/>
            <person name="Devisetty U.K."/>
            <person name="Aguiy J.C."/>
        </authorList>
    </citation>
    <scope>NUCLEOTIDE SEQUENCE [LARGE SCALE GENOMIC DNA]</scope>
    <source>
        <strain evidence="3">JCA_2017</strain>
    </source>
</reference>
<evidence type="ECO:0000313" key="4">
    <source>
        <dbReference type="Proteomes" id="UP000257109"/>
    </source>
</evidence>
<comment type="similarity">
    <text evidence="1">Belongs to the flavin monoamine oxidase family.</text>
</comment>
<dbReference type="GO" id="GO:0016491">
    <property type="term" value="F:oxidoreductase activity"/>
    <property type="evidence" value="ECO:0007669"/>
    <property type="project" value="InterPro"/>
</dbReference>
<dbReference type="Gene3D" id="3.50.50.60">
    <property type="entry name" value="FAD/NAD(P)-binding domain"/>
    <property type="match status" value="1"/>
</dbReference>
<dbReference type="InterPro" id="IPR050281">
    <property type="entry name" value="Flavin_monoamine_oxidase"/>
</dbReference>
<dbReference type="SUPFAM" id="SSF51905">
    <property type="entry name" value="FAD/NAD(P)-binding domain"/>
    <property type="match status" value="1"/>
</dbReference>
<proteinExistence type="inferred from homology"/>
<dbReference type="GO" id="GO:0032259">
    <property type="term" value="P:methylation"/>
    <property type="evidence" value="ECO:0007669"/>
    <property type="project" value="UniProtKB-KW"/>
</dbReference>
<sequence>IFHPKGVIVPDPIQSICTRWGSDPLSYGSYSHVSVHSSGHDYDILAENVGNRLFFAGEATSRQYPATMHGAFLSGLREASRIYRSARIQQNNPRKTMLKNVGPNNDILADLFKRPDLESGNFAFIFDPSPESLQSMGLLQVTFGHAEESYKELLNSYPNPTKLPLQLYTIISREQVQQLQQIEGGDKSRLSYLAKGLGLKLMGSNALYNAGNTLISSIAYSRKGRGKNRIITWVCVPHFCYLAICRTEYEAEEFACVECLNARLR</sequence>
<dbReference type="GO" id="GO:0008168">
    <property type="term" value="F:methyltransferase activity"/>
    <property type="evidence" value="ECO:0007669"/>
    <property type="project" value="UniProtKB-KW"/>
</dbReference>
<feature type="non-terminal residue" evidence="3">
    <location>
        <position position="265"/>
    </location>
</feature>
<dbReference type="Pfam" id="PF01593">
    <property type="entry name" value="Amino_oxidase"/>
    <property type="match status" value="1"/>
</dbReference>
<feature type="non-terminal residue" evidence="3">
    <location>
        <position position="1"/>
    </location>
</feature>
<keyword evidence="4" id="KW-1185">Reference proteome</keyword>
<organism evidence="3 4">
    <name type="scientific">Mucuna pruriens</name>
    <name type="common">Velvet bean</name>
    <name type="synonym">Dolichos pruriens</name>
    <dbReference type="NCBI Taxonomy" id="157652"/>
    <lineage>
        <taxon>Eukaryota</taxon>
        <taxon>Viridiplantae</taxon>
        <taxon>Streptophyta</taxon>
        <taxon>Embryophyta</taxon>
        <taxon>Tracheophyta</taxon>
        <taxon>Spermatophyta</taxon>
        <taxon>Magnoliopsida</taxon>
        <taxon>eudicotyledons</taxon>
        <taxon>Gunneridae</taxon>
        <taxon>Pentapetalae</taxon>
        <taxon>rosids</taxon>
        <taxon>fabids</taxon>
        <taxon>Fabales</taxon>
        <taxon>Fabaceae</taxon>
        <taxon>Papilionoideae</taxon>
        <taxon>50 kb inversion clade</taxon>
        <taxon>NPAAA clade</taxon>
        <taxon>indigoferoid/millettioid clade</taxon>
        <taxon>Phaseoleae</taxon>
        <taxon>Mucuna</taxon>
    </lineage>
</organism>
<dbReference type="STRING" id="157652.A0A371EEV3"/>
<comment type="caution">
    <text evidence="3">The sequence shown here is derived from an EMBL/GenBank/DDBJ whole genome shotgun (WGS) entry which is preliminary data.</text>
</comment>
<evidence type="ECO:0000259" key="2">
    <source>
        <dbReference type="Pfam" id="PF01593"/>
    </source>
</evidence>
<feature type="domain" description="Amine oxidase" evidence="2">
    <location>
        <begin position="7"/>
        <end position="82"/>
    </location>
</feature>
<gene>
    <name evidence="3" type="primary">LDL2</name>
    <name evidence="3" type="ORF">CR513_56850</name>
</gene>
<accession>A0A371EEV3</accession>
<dbReference type="PANTHER" id="PTHR10742">
    <property type="entry name" value="FLAVIN MONOAMINE OXIDASE"/>
    <property type="match status" value="1"/>
</dbReference>
<dbReference type="PANTHER" id="PTHR10742:SF373">
    <property type="entry name" value="LYSINE-SPECIFIC HISTONE DEMETHYLASE 1 HOMOLOG 2"/>
    <property type="match status" value="1"/>
</dbReference>